<evidence type="ECO:0000256" key="1">
    <source>
        <dbReference type="ARBA" id="ARBA00008061"/>
    </source>
</evidence>
<dbReference type="InterPro" id="IPR013780">
    <property type="entry name" value="Glyco_hydro_b"/>
</dbReference>
<sequence length="561" mass="65573">MEQNNRIWWKEAVVYQIYPRSFKDSNGDGIGDLCGIISCLDYIKSLGVDVIWLNPIYASPNDDNGYDISDYRAIMKEFGTMEDFDLLLREVHARNLKLILDLVVNHTSDEHPWFQEARKSRKNPYYTYYHWWPVEQETPPLRPSYFEESAWTYDPHTRAWYLHYFSRKQPDLNWENREVREAVYDMMRFWFDKGIDGFRMDSIPLIAKDPAFPPIDRKKYPDLFSSYAHGPHLHEYLHEMNREVLSKYDIMTVGEGSAVTYKEVEKFVGPERQELDMLYGFGPSEVRNYTTADCPDSGIGYSLIALKKMFSGWDKAVGKGWPAIYLGNHDQPRMLSRFGDDRPQFRVYAAKMLATFLLTMRGTPYWLAGDEIGMCNPKFDRIGDYRDIATLNQYKQIEKRKGDTQWFLQMQQQTSRDNARTPFQWDNSGQAGFTTGMPWIGVNPDYRKINVAAQEKDPWSVLNYFRQLIALRKSSPDLVYAGYTLLDAKNPRTYTYLRKGEKYHYLVVLNFSSKQAEAYPGIDMQGAEILMCNYGDLPQLDKVLSLRPYEAVVMRSEEFGG</sequence>
<dbReference type="Proteomes" id="UP000284243">
    <property type="component" value="Unassembled WGS sequence"/>
</dbReference>
<reference evidence="5 6" key="1">
    <citation type="submission" date="2018-08" db="EMBL/GenBank/DDBJ databases">
        <title>A genome reference for cultivated species of the human gut microbiota.</title>
        <authorList>
            <person name="Zou Y."/>
            <person name="Xue W."/>
            <person name="Luo G."/>
        </authorList>
    </citation>
    <scope>NUCLEOTIDE SEQUENCE [LARGE SCALE GENOMIC DNA]</scope>
    <source>
        <strain evidence="5 6">AF16-14</strain>
    </source>
</reference>
<dbReference type="CDD" id="cd11333">
    <property type="entry name" value="AmyAc_SI_OligoGlu_DGase"/>
    <property type="match status" value="1"/>
</dbReference>
<dbReference type="FunFam" id="3.20.20.80:FF:000064">
    <property type="entry name" value="Oligo-1,6-glucosidase"/>
    <property type="match status" value="2"/>
</dbReference>
<comment type="caution">
    <text evidence="5">The sequence shown here is derived from an EMBL/GenBank/DDBJ whole genome shotgun (WGS) entry which is preliminary data.</text>
</comment>
<dbReference type="GO" id="GO:0004556">
    <property type="term" value="F:alpha-amylase activity"/>
    <property type="evidence" value="ECO:0007669"/>
    <property type="project" value="TreeGrafter"/>
</dbReference>
<dbReference type="Pfam" id="PF00128">
    <property type="entry name" value="Alpha-amylase"/>
    <property type="match status" value="1"/>
</dbReference>
<evidence type="ECO:0000259" key="4">
    <source>
        <dbReference type="SMART" id="SM00642"/>
    </source>
</evidence>
<proteinExistence type="inferred from homology"/>
<evidence type="ECO:0000313" key="5">
    <source>
        <dbReference type="EMBL" id="RGU55162.1"/>
    </source>
</evidence>
<dbReference type="Gene3D" id="3.90.400.10">
    <property type="entry name" value="Oligo-1,6-glucosidase, Domain 2"/>
    <property type="match status" value="1"/>
</dbReference>
<dbReference type="Gene3D" id="3.20.20.80">
    <property type="entry name" value="Glycosidases"/>
    <property type="match status" value="1"/>
</dbReference>
<comment type="similarity">
    <text evidence="1">Belongs to the glycosyl hydrolase 13 family.</text>
</comment>
<dbReference type="SUPFAM" id="SSF51445">
    <property type="entry name" value="(Trans)glycosidases"/>
    <property type="match status" value="1"/>
</dbReference>
<dbReference type="NCBIfam" id="NF008183">
    <property type="entry name" value="PRK10933.1"/>
    <property type="match status" value="1"/>
</dbReference>
<dbReference type="Gene3D" id="2.60.40.1180">
    <property type="entry name" value="Golgi alpha-mannosidase II"/>
    <property type="match status" value="1"/>
</dbReference>
<protein>
    <submittedName>
        <fullName evidence="5">Alpha-glucosidase</fullName>
    </submittedName>
</protein>
<name>A0A412TMW5_9BACT</name>
<dbReference type="InterPro" id="IPR006047">
    <property type="entry name" value="GH13_cat_dom"/>
</dbReference>
<dbReference type="InterPro" id="IPR045857">
    <property type="entry name" value="O16G_dom_2"/>
</dbReference>
<dbReference type="EMBL" id="QRYC01000020">
    <property type="protein sequence ID" value="RGU55162.1"/>
    <property type="molecule type" value="Genomic_DNA"/>
</dbReference>
<evidence type="ECO:0000256" key="3">
    <source>
        <dbReference type="ARBA" id="ARBA00023295"/>
    </source>
</evidence>
<keyword evidence="3" id="KW-0326">Glycosidase</keyword>
<accession>A0A412TMW5</accession>
<dbReference type="PANTHER" id="PTHR10357:SF184">
    <property type="entry name" value="OLIGO-1,6-GLUCOSIDASE 1"/>
    <property type="match status" value="1"/>
</dbReference>
<evidence type="ECO:0000313" key="6">
    <source>
        <dbReference type="Proteomes" id="UP000284243"/>
    </source>
</evidence>
<dbReference type="PANTHER" id="PTHR10357">
    <property type="entry name" value="ALPHA-AMYLASE FAMILY MEMBER"/>
    <property type="match status" value="1"/>
</dbReference>
<keyword evidence="2" id="KW-0378">Hydrolase</keyword>
<gene>
    <name evidence="5" type="ORF">DWW57_13200</name>
</gene>
<dbReference type="GO" id="GO:0009313">
    <property type="term" value="P:oligosaccharide catabolic process"/>
    <property type="evidence" value="ECO:0007669"/>
    <property type="project" value="TreeGrafter"/>
</dbReference>
<dbReference type="InterPro" id="IPR017853">
    <property type="entry name" value="GH"/>
</dbReference>
<dbReference type="SUPFAM" id="SSF51011">
    <property type="entry name" value="Glycosyl hydrolase domain"/>
    <property type="match status" value="1"/>
</dbReference>
<feature type="domain" description="Glycosyl hydrolase family 13 catalytic" evidence="4">
    <location>
        <begin position="16"/>
        <end position="420"/>
    </location>
</feature>
<dbReference type="SMART" id="SM00642">
    <property type="entry name" value="Aamy"/>
    <property type="match status" value="1"/>
</dbReference>
<organism evidence="5 6">
    <name type="scientific">Odoribacter splanchnicus</name>
    <dbReference type="NCBI Taxonomy" id="28118"/>
    <lineage>
        <taxon>Bacteria</taxon>
        <taxon>Pseudomonadati</taxon>
        <taxon>Bacteroidota</taxon>
        <taxon>Bacteroidia</taxon>
        <taxon>Bacteroidales</taxon>
        <taxon>Odoribacteraceae</taxon>
        <taxon>Odoribacter</taxon>
    </lineage>
</organism>
<dbReference type="AlphaFoldDB" id="A0A412TMW5"/>
<dbReference type="RefSeq" id="WP_022160092.1">
    <property type="nucleotide sequence ID" value="NZ_CABJFF010000005.1"/>
</dbReference>
<evidence type="ECO:0000256" key="2">
    <source>
        <dbReference type="ARBA" id="ARBA00022801"/>
    </source>
</evidence>